<gene>
    <name evidence="1" type="ORF">Pfra01_002689200</name>
</gene>
<comment type="caution">
    <text evidence="1">The sequence shown here is derived from an EMBL/GenBank/DDBJ whole genome shotgun (WGS) entry which is preliminary data.</text>
</comment>
<name>A0A9W7D6P7_9STRA</name>
<evidence type="ECO:0000313" key="2">
    <source>
        <dbReference type="Proteomes" id="UP001165121"/>
    </source>
</evidence>
<dbReference type="EMBL" id="BSXT01006030">
    <property type="protein sequence ID" value="GMF61775.1"/>
    <property type="molecule type" value="Genomic_DNA"/>
</dbReference>
<dbReference type="Proteomes" id="UP001165121">
    <property type="component" value="Unassembled WGS sequence"/>
</dbReference>
<proteinExistence type="predicted"/>
<sequence>MSSSVAGVADSGTAIGLKGDIALIPVIAVTGATPPSEYDGEWFSTICTNLMVRGHSVVVMHHSDNSALAHLRTSRITTSMVLLAHGHRAVVKW</sequence>
<dbReference type="AlphaFoldDB" id="A0A9W7D6P7"/>
<protein>
    <submittedName>
        <fullName evidence="1">Unnamed protein product</fullName>
    </submittedName>
</protein>
<evidence type="ECO:0000313" key="1">
    <source>
        <dbReference type="EMBL" id="GMF61775.1"/>
    </source>
</evidence>
<organism evidence="1 2">
    <name type="scientific">Phytophthora fragariaefolia</name>
    <dbReference type="NCBI Taxonomy" id="1490495"/>
    <lineage>
        <taxon>Eukaryota</taxon>
        <taxon>Sar</taxon>
        <taxon>Stramenopiles</taxon>
        <taxon>Oomycota</taxon>
        <taxon>Peronosporomycetes</taxon>
        <taxon>Peronosporales</taxon>
        <taxon>Peronosporaceae</taxon>
        <taxon>Phytophthora</taxon>
    </lineage>
</organism>
<accession>A0A9W7D6P7</accession>
<keyword evidence="2" id="KW-1185">Reference proteome</keyword>
<reference evidence="1" key="1">
    <citation type="submission" date="2023-04" db="EMBL/GenBank/DDBJ databases">
        <title>Phytophthora fragariaefolia NBRC 109709.</title>
        <authorList>
            <person name="Ichikawa N."/>
            <person name="Sato H."/>
            <person name="Tonouchi N."/>
        </authorList>
    </citation>
    <scope>NUCLEOTIDE SEQUENCE</scope>
    <source>
        <strain evidence="1">NBRC 109709</strain>
    </source>
</reference>